<dbReference type="PROSITE" id="PS50075">
    <property type="entry name" value="CARRIER"/>
    <property type="match status" value="1"/>
</dbReference>
<evidence type="ECO:0000313" key="3">
    <source>
        <dbReference type="Proteomes" id="UP000553209"/>
    </source>
</evidence>
<protein>
    <submittedName>
        <fullName evidence="2">Acyl carrier protein</fullName>
    </submittedName>
</protein>
<dbReference type="EMBL" id="JAAXPG010000035">
    <property type="protein sequence ID" value="NKZ01356.1"/>
    <property type="molecule type" value="Genomic_DNA"/>
</dbReference>
<dbReference type="Pfam" id="PF00550">
    <property type="entry name" value="PP-binding"/>
    <property type="match status" value="1"/>
</dbReference>
<organism evidence="2 3">
    <name type="scientific">Nocardiopsis alborubida</name>
    <dbReference type="NCBI Taxonomy" id="146802"/>
    <lineage>
        <taxon>Bacteria</taxon>
        <taxon>Bacillati</taxon>
        <taxon>Actinomycetota</taxon>
        <taxon>Actinomycetes</taxon>
        <taxon>Streptosporangiales</taxon>
        <taxon>Nocardiopsidaceae</taxon>
        <taxon>Nocardiopsis</taxon>
    </lineage>
</organism>
<gene>
    <name evidence="2" type="ORF">HGB44_27325</name>
</gene>
<feature type="domain" description="Carrier" evidence="1">
    <location>
        <begin position="6"/>
        <end position="77"/>
    </location>
</feature>
<dbReference type="Proteomes" id="UP000553209">
    <property type="component" value="Unassembled WGS sequence"/>
</dbReference>
<reference evidence="2 3" key="1">
    <citation type="submission" date="2020-04" db="EMBL/GenBank/DDBJ databases">
        <title>MicrobeNet Type strains.</title>
        <authorList>
            <person name="Nicholson A.C."/>
        </authorList>
    </citation>
    <scope>NUCLEOTIDE SEQUENCE [LARGE SCALE GENOMIC DNA]</scope>
    <source>
        <strain evidence="2 3">ATCC 23612</strain>
    </source>
</reference>
<sequence>MSTEMNLDFDFIAATIEEVSGIPRSEIKPDHLLVEDLEIDSLTMVEIAFSLQRATGVEVPEEKIADVRTPNDLLALL</sequence>
<dbReference type="SUPFAM" id="SSF47336">
    <property type="entry name" value="ACP-like"/>
    <property type="match status" value="1"/>
</dbReference>
<evidence type="ECO:0000313" key="2">
    <source>
        <dbReference type="EMBL" id="NKZ01356.1"/>
    </source>
</evidence>
<proteinExistence type="predicted"/>
<dbReference type="Gene3D" id="1.10.1200.10">
    <property type="entry name" value="ACP-like"/>
    <property type="match status" value="1"/>
</dbReference>
<dbReference type="InterPro" id="IPR036736">
    <property type="entry name" value="ACP-like_sf"/>
</dbReference>
<keyword evidence="3" id="KW-1185">Reference proteome</keyword>
<dbReference type="RefSeq" id="WP_061083200.1">
    <property type="nucleotide sequence ID" value="NZ_JAAXPG010000035.1"/>
</dbReference>
<comment type="caution">
    <text evidence="2">The sequence shown here is derived from an EMBL/GenBank/DDBJ whole genome shotgun (WGS) entry which is preliminary data.</text>
</comment>
<evidence type="ECO:0000259" key="1">
    <source>
        <dbReference type="PROSITE" id="PS50075"/>
    </source>
</evidence>
<dbReference type="AlphaFoldDB" id="A0A7X6MKW0"/>
<name>A0A7X6MKW0_9ACTN</name>
<accession>A0A7X6MKW0</accession>
<dbReference type="InterPro" id="IPR009081">
    <property type="entry name" value="PP-bd_ACP"/>
</dbReference>